<dbReference type="AlphaFoldDB" id="A0A9K3JHE7"/>
<feature type="chain" id="PRO_5039933048" evidence="1">
    <location>
        <begin position="17"/>
        <end position="64"/>
    </location>
</feature>
<proteinExistence type="predicted"/>
<keyword evidence="1" id="KW-0732">Signal</keyword>
<accession>A0A9K3JHE7</accession>
<evidence type="ECO:0000313" key="2">
    <source>
        <dbReference type="EMBL" id="KAF5815223.1"/>
    </source>
</evidence>
<organism evidence="2 3">
    <name type="scientific">Helianthus annuus</name>
    <name type="common">Common sunflower</name>
    <dbReference type="NCBI Taxonomy" id="4232"/>
    <lineage>
        <taxon>Eukaryota</taxon>
        <taxon>Viridiplantae</taxon>
        <taxon>Streptophyta</taxon>
        <taxon>Embryophyta</taxon>
        <taxon>Tracheophyta</taxon>
        <taxon>Spermatophyta</taxon>
        <taxon>Magnoliopsida</taxon>
        <taxon>eudicotyledons</taxon>
        <taxon>Gunneridae</taxon>
        <taxon>Pentapetalae</taxon>
        <taxon>asterids</taxon>
        <taxon>campanulids</taxon>
        <taxon>Asterales</taxon>
        <taxon>Asteraceae</taxon>
        <taxon>Asteroideae</taxon>
        <taxon>Heliantheae alliance</taxon>
        <taxon>Heliantheae</taxon>
        <taxon>Helianthus</taxon>
    </lineage>
</organism>
<comment type="caution">
    <text evidence="2">The sequence shown here is derived from an EMBL/GenBank/DDBJ whole genome shotgun (WGS) entry which is preliminary data.</text>
</comment>
<keyword evidence="3" id="KW-1185">Reference proteome</keyword>
<reference evidence="2" key="2">
    <citation type="submission" date="2020-06" db="EMBL/GenBank/DDBJ databases">
        <title>Helianthus annuus Genome sequencing and assembly Release 2.</title>
        <authorList>
            <person name="Gouzy J."/>
            <person name="Langlade N."/>
            <person name="Munos S."/>
        </authorList>
    </citation>
    <scope>NUCLEOTIDE SEQUENCE</scope>
    <source>
        <tissue evidence="2">Leaves</tissue>
    </source>
</reference>
<dbReference type="Gramene" id="mRNA:HanXRQr2_Chr03g0120671">
    <property type="protein sequence ID" value="CDS:HanXRQr2_Chr03g0120671.1"/>
    <property type="gene ID" value="HanXRQr2_Chr03g0120671"/>
</dbReference>
<dbReference type="EMBL" id="MNCJ02000318">
    <property type="protein sequence ID" value="KAF5815223.1"/>
    <property type="molecule type" value="Genomic_DNA"/>
</dbReference>
<name>A0A9K3JHE7_HELAN</name>
<sequence>MGCWLFVFTMHHCVFCRHEIELAAAANHPLPDDDDGAYEYRKDCQSHLQSTSKLVLNLGWVSLQ</sequence>
<gene>
    <name evidence="2" type="ORF">HanXRQr2_Chr03g0120671</name>
</gene>
<dbReference type="Proteomes" id="UP000215914">
    <property type="component" value="Unassembled WGS sequence"/>
</dbReference>
<evidence type="ECO:0000256" key="1">
    <source>
        <dbReference type="SAM" id="SignalP"/>
    </source>
</evidence>
<feature type="signal peptide" evidence="1">
    <location>
        <begin position="1"/>
        <end position="16"/>
    </location>
</feature>
<reference evidence="2" key="1">
    <citation type="journal article" date="2017" name="Nature">
        <title>The sunflower genome provides insights into oil metabolism, flowering and Asterid evolution.</title>
        <authorList>
            <person name="Badouin H."/>
            <person name="Gouzy J."/>
            <person name="Grassa C.J."/>
            <person name="Murat F."/>
            <person name="Staton S.E."/>
            <person name="Cottret L."/>
            <person name="Lelandais-Briere C."/>
            <person name="Owens G.L."/>
            <person name="Carrere S."/>
            <person name="Mayjonade B."/>
            <person name="Legrand L."/>
            <person name="Gill N."/>
            <person name="Kane N.C."/>
            <person name="Bowers J.E."/>
            <person name="Hubner S."/>
            <person name="Bellec A."/>
            <person name="Berard A."/>
            <person name="Berges H."/>
            <person name="Blanchet N."/>
            <person name="Boniface M.C."/>
            <person name="Brunel D."/>
            <person name="Catrice O."/>
            <person name="Chaidir N."/>
            <person name="Claudel C."/>
            <person name="Donnadieu C."/>
            <person name="Faraut T."/>
            <person name="Fievet G."/>
            <person name="Helmstetter N."/>
            <person name="King M."/>
            <person name="Knapp S.J."/>
            <person name="Lai Z."/>
            <person name="Le Paslier M.C."/>
            <person name="Lippi Y."/>
            <person name="Lorenzon L."/>
            <person name="Mandel J.R."/>
            <person name="Marage G."/>
            <person name="Marchand G."/>
            <person name="Marquand E."/>
            <person name="Bret-Mestries E."/>
            <person name="Morien E."/>
            <person name="Nambeesan S."/>
            <person name="Nguyen T."/>
            <person name="Pegot-Espagnet P."/>
            <person name="Pouilly N."/>
            <person name="Raftis F."/>
            <person name="Sallet E."/>
            <person name="Schiex T."/>
            <person name="Thomas J."/>
            <person name="Vandecasteele C."/>
            <person name="Vares D."/>
            <person name="Vear F."/>
            <person name="Vautrin S."/>
            <person name="Crespi M."/>
            <person name="Mangin B."/>
            <person name="Burke J.M."/>
            <person name="Salse J."/>
            <person name="Munos S."/>
            <person name="Vincourt P."/>
            <person name="Rieseberg L.H."/>
            <person name="Langlade N.B."/>
        </authorList>
    </citation>
    <scope>NUCLEOTIDE SEQUENCE</scope>
    <source>
        <tissue evidence="2">Leaves</tissue>
    </source>
</reference>
<protein>
    <submittedName>
        <fullName evidence="2">Uncharacterized protein</fullName>
    </submittedName>
</protein>
<evidence type="ECO:0000313" key="3">
    <source>
        <dbReference type="Proteomes" id="UP000215914"/>
    </source>
</evidence>